<evidence type="ECO:0000313" key="10">
    <source>
        <dbReference type="EMBL" id="MCR6545352.1"/>
    </source>
</evidence>
<reference evidence="10 11" key="1">
    <citation type="submission" date="2022-08" db="EMBL/GenBank/DDBJ databases">
        <title>Proteogenomics of the novel Dehalobacterium formicoaceticum strain EZ94 highlights a key role of methyltransferases during anaerobic dichloromethane degradation.</title>
        <authorList>
            <person name="Wasmund K."/>
        </authorList>
    </citation>
    <scope>NUCLEOTIDE SEQUENCE [LARGE SCALE GENOMIC DNA]</scope>
    <source>
        <strain evidence="10 11">EZ94</strain>
    </source>
</reference>
<organism evidence="10 11">
    <name type="scientific">Dehalobacterium formicoaceticum</name>
    <dbReference type="NCBI Taxonomy" id="51515"/>
    <lineage>
        <taxon>Bacteria</taxon>
        <taxon>Bacillati</taxon>
        <taxon>Bacillota</taxon>
        <taxon>Clostridia</taxon>
        <taxon>Eubacteriales</taxon>
        <taxon>Peptococcaceae</taxon>
        <taxon>Dehalobacterium</taxon>
    </lineage>
</organism>
<evidence type="ECO:0000256" key="4">
    <source>
        <dbReference type="ARBA" id="ARBA00022605"/>
    </source>
</evidence>
<gene>
    <name evidence="8 10" type="primary">dapF</name>
    <name evidence="10" type="ORF">NVS47_07455</name>
</gene>
<feature type="binding site" evidence="8">
    <location>
        <begin position="216"/>
        <end position="217"/>
    </location>
    <ligand>
        <name>substrate</name>
    </ligand>
</feature>
<evidence type="ECO:0000256" key="9">
    <source>
        <dbReference type="PROSITE-ProRule" id="PRU10125"/>
    </source>
</evidence>
<dbReference type="Proteomes" id="UP001524944">
    <property type="component" value="Unassembled WGS sequence"/>
</dbReference>
<dbReference type="NCBIfam" id="TIGR00652">
    <property type="entry name" value="DapF"/>
    <property type="match status" value="1"/>
</dbReference>
<keyword evidence="5 8" id="KW-0457">Lysine biosynthesis</keyword>
<evidence type="ECO:0000256" key="1">
    <source>
        <dbReference type="ARBA" id="ARBA00005196"/>
    </source>
</evidence>
<feature type="binding site" evidence="8">
    <location>
        <position position="14"/>
    </location>
    <ligand>
        <name>substrate</name>
    </ligand>
</feature>
<comment type="pathway">
    <text evidence="1 8">Amino-acid biosynthesis; L-lysine biosynthesis via DAP pathway; DL-2,6-diaminopimelate from LL-2,6-diaminopimelate: step 1/1.</text>
</comment>
<keyword evidence="6 8" id="KW-0413">Isomerase</keyword>
<name>A0ABT1Y3A3_9FIRM</name>
<feature type="binding site" evidence="8">
    <location>
        <position position="165"/>
    </location>
    <ligand>
        <name>substrate</name>
    </ligand>
</feature>
<evidence type="ECO:0000256" key="3">
    <source>
        <dbReference type="ARBA" id="ARBA00013080"/>
    </source>
</evidence>
<feature type="active site" description="Proton donor" evidence="8">
    <location>
        <position position="75"/>
    </location>
</feature>
<evidence type="ECO:0000256" key="5">
    <source>
        <dbReference type="ARBA" id="ARBA00023154"/>
    </source>
</evidence>
<protein>
    <recommendedName>
        <fullName evidence="3 8">Diaminopimelate epimerase</fullName>
        <shortName evidence="8">DAP epimerase</shortName>
        <ecNumber evidence="3 8">5.1.1.7</ecNumber>
    </recommendedName>
    <alternativeName>
        <fullName evidence="8">PLP-independent amino acid racemase</fullName>
    </alternativeName>
</protein>
<comment type="caution">
    <text evidence="10">The sequence shown here is derived from an EMBL/GenBank/DDBJ whole genome shotgun (WGS) entry which is preliminary data.</text>
</comment>
<comment type="subcellular location">
    <subcellularLocation>
        <location evidence="8">Cytoplasm</location>
    </subcellularLocation>
</comment>
<feature type="binding site" evidence="8">
    <location>
        <begin position="226"/>
        <end position="227"/>
    </location>
    <ligand>
        <name>substrate</name>
    </ligand>
</feature>
<feature type="binding site" evidence="8">
    <location>
        <position position="66"/>
    </location>
    <ligand>
        <name>substrate</name>
    </ligand>
</feature>
<dbReference type="PROSITE" id="PS01326">
    <property type="entry name" value="DAP_EPIMERASE"/>
    <property type="match status" value="1"/>
</dbReference>
<sequence>MNLMNFIKMHGLGNDFVMVNLMQEELPGDLAALARKVCHRHYGIGADGMILILPSEQADVKMRIINSDGSEAEMCGNGIRCLAKLVYEYKLVQTPFITVETLAGIMGTEVILDAGDQVQGIKVDMGEPRLLPESVPVLLPGKQAVAQGLNVDGNRVEVTAVSMGNPHCVIFVPDAAAAPVTTLGPILEKHPAFPAKTNVEFVEIINPGEVKMRIWERGAQETMACGTGACAVIVAGVLNNKTQREAVVHLKGGDLKIHWADNNHVFMTGPAVVVFEGRYFL</sequence>
<feature type="active site" evidence="9">
    <location>
        <position position="75"/>
    </location>
</feature>
<dbReference type="InterPro" id="IPR018510">
    <property type="entry name" value="DAP_epimerase_AS"/>
</dbReference>
<comment type="catalytic activity">
    <reaction evidence="7 8">
        <text>(2S,6S)-2,6-diaminopimelate = meso-2,6-diaminopimelate</text>
        <dbReference type="Rhea" id="RHEA:15393"/>
        <dbReference type="ChEBI" id="CHEBI:57609"/>
        <dbReference type="ChEBI" id="CHEBI:57791"/>
        <dbReference type="EC" id="5.1.1.7"/>
    </reaction>
</comment>
<comment type="subunit">
    <text evidence="8">Homodimer.</text>
</comment>
<dbReference type="EMBL" id="JANPWE010000003">
    <property type="protein sequence ID" value="MCR6545352.1"/>
    <property type="molecule type" value="Genomic_DNA"/>
</dbReference>
<dbReference type="PANTHER" id="PTHR31689">
    <property type="entry name" value="DIAMINOPIMELATE EPIMERASE, CHLOROPLASTIC"/>
    <property type="match status" value="1"/>
</dbReference>
<feature type="site" description="Could be important to modulate the pK values of the two catalytic cysteine residues" evidence="8">
    <location>
        <position position="167"/>
    </location>
</feature>
<dbReference type="SUPFAM" id="SSF54506">
    <property type="entry name" value="Diaminopimelate epimerase-like"/>
    <property type="match status" value="1"/>
</dbReference>
<comment type="caution">
    <text evidence="8">Lacks conserved residue(s) required for the propagation of feature annotation.</text>
</comment>
<evidence type="ECO:0000256" key="6">
    <source>
        <dbReference type="ARBA" id="ARBA00023235"/>
    </source>
</evidence>
<dbReference type="InterPro" id="IPR001653">
    <property type="entry name" value="DAP_epimerase_DapF"/>
</dbReference>
<accession>A0ABT1Y3A3</accession>
<proteinExistence type="inferred from homology"/>
<feature type="active site" description="Proton acceptor" evidence="8">
    <location>
        <position position="225"/>
    </location>
</feature>
<feature type="binding site" evidence="8">
    <location>
        <begin position="76"/>
        <end position="77"/>
    </location>
    <ligand>
        <name>substrate</name>
    </ligand>
</feature>
<keyword evidence="8" id="KW-0963">Cytoplasm</keyword>
<evidence type="ECO:0000256" key="2">
    <source>
        <dbReference type="ARBA" id="ARBA00010219"/>
    </source>
</evidence>
<keyword evidence="4 8" id="KW-0028">Amino-acid biosynthesis</keyword>
<dbReference type="HAMAP" id="MF_00197">
    <property type="entry name" value="DAP_epimerase"/>
    <property type="match status" value="1"/>
</dbReference>
<feature type="binding site" evidence="8">
    <location>
        <position position="198"/>
    </location>
    <ligand>
        <name>substrate</name>
    </ligand>
</feature>
<dbReference type="EC" id="5.1.1.7" evidence="3 8"/>
<dbReference type="GO" id="GO:0008837">
    <property type="term" value="F:diaminopimelate epimerase activity"/>
    <property type="evidence" value="ECO:0007669"/>
    <property type="project" value="UniProtKB-EC"/>
</dbReference>
<evidence type="ECO:0000256" key="7">
    <source>
        <dbReference type="ARBA" id="ARBA00051712"/>
    </source>
</evidence>
<evidence type="ECO:0000313" key="11">
    <source>
        <dbReference type="Proteomes" id="UP001524944"/>
    </source>
</evidence>
<evidence type="ECO:0000256" key="8">
    <source>
        <dbReference type="HAMAP-Rule" id="MF_00197"/>
    </source>
</evidence>
<comment type="function">
    <text evidence="8">Catalyzes the stereoinversion of LL-2,6-diaminopimelate (L,L-DAP) to meso-diaminopimelate (meso-DAP), a precursor of L-lysine and an essential component of the bacterial peptidoglycan.</text>
</comment>
<feature type="site" description="Could be important to modulate the pK values of the two catalytic cysteine residues" evidence="8">
    <location>
        <position position="216"/>
    </location>
</feature>
<dbReference type="Gene3D" id="3.10.310.10">
    <property type="entry name" value="Diaminopimelate Epimerase, Chain A, domain 1"/>
    <property type="match status" value="2"/>
</dbReference>
<keyword evidence="11" id="KW-1185">Reference proteome</keyword>
<comment type="similarity">
    <text evidence="2 8">Belongs to the diaminopimelate epimerase family.</text>
</comment>
<dbReference type="Pfam" id="PF01678">
    <property type="entry name" value="DAP_epimerase"/>
    <property type="match status" value="2"/>
</dbReference>
<dbReference type="PANTHER" id="PTHR31689:SF0">
    <property type="entry name" value="DIAMINOPIMELATE EPIMERASE"/>
    <property type="match status" value="1"/>
</dbReference>